<feature type="region of interest" description="Disordered" evidence="9">
    <location>
        <begin position="56"/>
        <end position="83"/>
    </location>
</feature>
<dbReference type="InterPro" id="IPR022209">
    <property type="entry name" value="CWC25"/>
</dbReference>
<comment type="subcellular location">
    <subcellularLocation>
        <location evidence="1">Nucleus</location>
    </subcellularLocation>
</comment>
<dbReference type="AlphaFoldDB" id="A0A7C8QTP3"/>
<proteinExistence type="inferred from homology"/>
<dbReference type="GO" id="GO:0005684">
    <property type="term" value="C:U2-type spliceosomal complex"/>
    <property type="evidence" value="ECO:0007669"/>
    <property type="project" value="TreeGrafter"/>
</dbReference>
<feature type="compositionally biased region" description="Basic and acidic residues" evidence="9">
    <location>
        <begin position="179"/>
        <end position="194"/>
    </location>
</feature>
<keyword evidence="5 8" id="KW-0175">Coiled coil</keyword>
<comment type="similarity">
    <text evidence="2">Belongs to the CWC25 family.</text>
</comment>
<evidence type="ECO:0000256" key="9">
    <source>
        <dbReference type="SAM" id="MobiDB-lite"/>
    </source>
</evidence>
<dbReference type="InterPro" id="IPR019339">
    <property type="entry name" value="CIR_N_dom"/>
</dbReference>
<feature type="compositionally biased region" description="Basic and acidic residues" evidence="9">
    <location>
        <begin position="202"/>
        <end position="229"/>
    </location>
</feature>
<feature type="domain" description="CBF1-interacting co-repressor CIR N-terminal" evidence="10">
    <location>
        <begin position="10"/>
        <end position="46"/>
    </location>
</feature>
<sequence>MGGDLNLKKSWHPNLLKNQERVYEEEMKALKERKLIEQMRKERAEERQLQELQEIQEAAGGKKRPDRVDWMYGGPSSGENGPVTEELEGYLLGKRRVDQILKGKEEEETSALKKDAGEGSFMAMQNANTVRDTANKIREDPMLAIKKREQAALEAAMNDPSVRRMMLKEDRDRKHRSSRHDEDRHRHRDRDRSRDRKHHRSHRDDEHHKSSHRDRDRNRDRGRDDEDRHRSSRHHRRSSRSRSPRRRDEKKARSRSPRPSRDEKRSHSPRKPREERHQSGSHSPIHHSRTASPAPYKQQRERSPPSYARRNNDRRPAPSASKPSQADDDRAARLAAMQADATDLDEARNRRLAALAERDRQDKEQDDSARRNNAKWGGKGSFISGLNQHAGNLDLAERVRRSKGSRNFVRVGGDD</sequence>
<evidence type="ECO:0000256" key="6">
    <source>
        <dbReference type="ARBA" id="ARBA00023187"/>
    </source>
</evidence>
<feature type="region of interest" description="Disordered" evidence="9">
    <location>
        <begin position="102"/>
        <end position="392"/>
    </location>
</feature>
<evidence type="ECO:0000313" key="12">
    <source>
        <dbReference type="Proteomes" id="UP000483672"/>
    </source>
</evidence>
<dbReference type="Pfam" id="PF10197">
    <property type="entry name" value="Cir_N"/>
    <property type="match status" value="1"/>
</dbReference>
<evidence type="ECO:0000256" key="5">
    <source>
        <dbReference type="ARBA" id="ARBA00023054"/>
    </source>
</evidence>
<evidence type="ECO:0000259" key="10">
    <source>
        <dbReference type="SMART" id="SM01083"/>
    </source>
</evidence>
<accession>A0A7C8QTP3</accession>
<evidence type="ECO:0000313" key="11">
    <source>
        <dbReference type="EMBL" id="KAF3224091.1"/>
    </source>
</evidence>
<dbReference type="InterPro" id="IPR051376">
    <property type="entry name" value="CWC25_splicing_factor"/>
</dbReference>
<dbReference type="GO" id="GO:0000398">
    <property type="term" value="P:mRNA splicing, via spliceosome"/>
    <property type="evidence" value="ECO:0007669"/>
    <property type="project" value="TreeGrafter"/>
</dbReference>
<keyword evidence="3" id="KW-0507">mRNA processing</keyword>
<dbReference type="PANTHER" id="PTHR16196">
    <property type="entry name" value="CELL CYCLE CONTROL PROTEIN CWF25"/>
    <property type="match status" value="1"/>
</dbReference>
<dbReference type="Proteomes" id="UP000483672">
    <property type="component" value="Unassembled WGS sequence"/>
</dbReference>
<evidence type="ECO:0000256" key="7">
    <source>
        <dbReference type="ARBA" id="ARBA00023242"/>
    </source>
</evidence>
<feature type="compositionally biased region" description="Basic and acidic residues" evidence="9">
    <location>
        <begin position="102"/>
        <end position="117"/>
    </location>
</feature>
<feature type="compositionally biased region" description="Polar residues" evidence="9">
    <location>
        <begin position="123"/>
        <end position="132"/>
    </location>
</feature>
<evidence type="ECO:0000256" key="8">
    <source>
        <dbReference type="SAM" id="Coils"/>
    </source>
</evidence>
<gene>
    <name evidence="11" type="primary">CWC25</name>
    <name evidence="11" type="ORF">TWF191_006205</name>
</gene>
<dbReference type="PANTHER" id="PTHR16196:SF0">
    <property type="entry name" value="PRE-MRNA-SPLICING FACTOR CWC25 HOMOLOG"/>
    <property type="match status" value="1"/>
</dbReference>
<feature type="compositionally biased region" description="Basic and acidic residues" evidence="9">
    <location>
        <begin position="356"/>
        <end position="370"/>
    </location>
</feature>
<name>A0A7C8QTP3_ORBOL</name>
<protein>
    <submittedName>
        <fullName evidence="11">RNA-splicing factor</fullName>
    </submittedName>
</protein>
<keyword evidence="7" id="KW-0539">Nucleus</keyword>
<comment type="caution">
    <text evidence="11">The sequence shown here is derived from an EMBL/GenBank/DDBJ whole genome shotgun (WGS) entry which is preliminary data.</text>
</comment>
<evidence type="ECO:0000256" key="4">
    <source>
        <dbReference type="ARBA" id="ARBA00022728"/>
    </source>
</evidence>
<organism evidence="11 12">
    <name type="scientific">Orbilia oligospora</name>
    <name type="common">Nematode-trapping fungus</name>
    <name type="synonym">Arthrobotrys oligospora</name>
    <dbReference type="NCBI Taxonomy" id="2813651"/>
    <lineage>
        <taxon>Eukaryota</taxon>
        <taxon>Fungi</taxon>
        <taxon>Dikarya</taxon>
        <taxon>Ascomycota</taxon>
        <taxon>Pezizomycotina</taxon>
        <taxon>Orbiliomycetes</taxon>
        <taxon>Orbiliales</taxon>
        <taxon>Orbiliaceae</taxon>
        <taxon>Orbilia</taxon>
    </lineage>
</organism>
<keyword evidence="6" id="KW-0508">mRNA splicing</keyword>
<dbReference type="SMART" id="SM01083">
    <property type="entry name" value="Cir_N"/>
    <property type="match status" value="1"/>
</dbReference>
<reference evidence="11 12" key="1">
    <citation type="submission" date="2019-06" db="EMBL/GenBank/DDBJ databases">
        <authorList>
            <person name="Palmer J.M."/>
        </authorList>
    </citation>
    <scope>NUCLEOTIDE SEQUENCE [LARGE SCALE GENOMIC DNA]</scope>
    <source>
        <strain evidence="11 12">TWF191</strain>
    </source>
</reference>
<feature type="compositionally biased region" description="Basic and acidic residues" evidence="9">
    <location>
        <begin position="259"/>
        <end position="278"/>
    </location>
</feature>
<evidence type="ECO:0000256" key="1">
    <source>
        <dbReference type="ARBA" id="ARBA00004123"/>
    </source>
</evidence>
<evidence type="ECO:0000256" key="3">
    <source>
        <dbReference type="ARBA" id="ARBA00022664"/>
    </source>
</evidence>
<dbReference type="Pfam" id="PF12542">
    <property type="entry name" value="CWC25"/>
    <property type="match status" value="1"/>
</dbReference>
<feature type="compositionally biased region" description="Basic and acidic residues" evidence="9">
    <location>
        <begin position="133"/>
        <end position="151"/>
    </location>
</feature>
<evidence type="ECO:0000256" key="2">
    <source>
        <dbReference type="ARBA" id="ARBA00006695"/>
    </source>
</evidence>
<keyword evidence="4" id="KW-0747">Spliceosome</keyword>
<feature type="coiled-coil region" evidence="8">
    <location>
        <begin position="27"/>
        <end position="56"/>
    </location>
</feature>
<feature type="compositionally biased region" description="Basic residues" evidence="9">
    <location>
        <begin position="230"/>
        <end position="245"/>
    </location>
</feature>
<dbReference type="EMBL" id="WIPF01000034">
    <property type="protein sequence ID" value="KAF3224091.1"/>
    <property type="molecule type" value="Genomic_DNA"/>
</dbReference>